<sequence>MSPESHSDPLCPFQPTCNHKAKALRDIDQAFLILLISAPMRRVYPRTTIHFTSSHPSSSSSKQTSGIPIKIPKPKTRTPRHACFSTLYTYIYIYIYIYIYTGETPHINQDPPKKKEEQSKNERRDKEEKETGNSRVLNSTSPKVAAGSSYSPSHPTLPPIQCRPERSIVQHPLFFIFFHLPPNQPTNLPRGNL</sequence>
<dbReference type="GeneID" id="87824109"/>
<name>A0AAN6UAC1_9PEZI</name>
<feature type="compositionally biased region" description="Low complexity" evidence="1">
    <location>
        <begin position="53"/>
        <end position="70"/>
    </location>
</feature>
<dbReference type="EMBL" id="MU853223">
    <property type="protein sequence ID" value="KAK4128831.1"/>
    <property type="molecule type" value="Genomic_DNA"/>
</dbReference>
<proteinExistence type="predicted"/>
<evidence type="ECO:0000313" key="3">
    <source>
        <dbReference type="Proteomes" id="UP001302602"/>
    </source>
</evidence>
<keyword evidence="3" id="KW-1185">Reference proteome</keyword>
<accession>A0AAN6UAC1</accession>
<gene>
    <name evidence="2" type="ORF">N657DRAFT_43026</name>
</gene>
<dbReference type="Proteomes" id="UP001302602">
    <property type="component" value="Unassembled WGS sequence"/>
</dbReference>
<protein>
    <submittedName>
        <fullName evidence="2">Uncharacterized protein</fullName>
    </submittedName>
</protein>
<dbReference type="AlphaFoldDB" id="A0AAN6UAC1"/>
<organism evidence="2 3">
    <name type="scientific">Parathielavia appendiculata</name>
    <dbReference type="NCBI Taxonomy" id="2587402"/>
    <lineage>
        <taxon>Eukaryota</taxon>
        <taxon>Fungi</taxon>
        <taxon>Dikarya</taxon>
        <taxon>Ascomycota</taxon>
        <taxon>Pezizomycotina</taxon>
        <taxon>Sordariomycetes</taxon>
        <taxon>Sordariomycetidae</taxon>
        <taxon>Sordariales</taxon>
        <taxon>Chaetomiaceae</taxon>
        <taxon>Parathielavia</taxon>
    </lineage>
</organism>
<dbReference type="RefSeq" id="XP_062652602.1">
    <property type="nucleotide sequence ID" value="XM_062787339.1"/>
</dbReference>
<reference evidence="2" key="2">
    <citation type="submission" date="2023-05" db="EMBL/GenBank/DDBJ databases">
        <authorList>
            <consortium name="Lawrence Berkeley National Laboratory"/>
            <person name="Steindorff A."/>
            <person name="Hensen N."/>
            <person name="Bonometti L."/>
            <person name="Westerberg I."/>
            <person name="Brannstrom I.O."/>
            <person name="Guillou S."/>
            <person name="Cros-Aarteil S."/>
            <person name="Calhoun S."/>
            <person name="Haridas S."/>
            <person name="Kuo A."/>
            <person name="Mondo S."/>
            <person name="Pangilinan J."/>
            <person name="Riley R."/>
            <person name="Labutti K."/>
            <person name="Andreopoulos B."/>
            <person name="Lipzen A."/>
            <person name="Chen C."/>
            <person name="Yanf M."/>
            <person name="Daum C."/>
            <person name="Ng V."/>
            <person name="Clum A."/>
            <person name="Ohm R."/>
            <person name="Martin F."/>
            <person name="Silar P."/>
            <person name="Natvig D."/>
            <person name="Lalanne C."/>
            <person name="Gautier V."/>
            <person name="Ament-Velasquez S.L."/>
            <person name="Kruys A."/>
            <person name="Hutchinson M.I."/>
            <person name="Powell A.J."/>
            <person name="Barry K."/>
            <person name="Miller A.N."/>
            <person name="Grigoriev I.V."/>
            <person name="Debuchy R."/>
            <person name="Gladieux P."/>
            <person name="Thoren M.H."/>
            <person name="Johannesson H."/>
        </authorList>
    </citation>
    <scope>NUCLEOTIDE SEQUENCE</scope>
    <source>
        <strain evidence="2">CBS 731.68</strain>
    </source>
</reference>
<reference evidence="2" key="1">
    <citation type="journal article" date="2023" name="Mol. Phylogenet. Evol.">
        <title>Genome-scale phylogeny and comparative genomics of the fungal order Sordariales.</title>
        <authorList>
            <person name="Hensen N."/>
            <person name="Bonometti L."/>
            <person name="Westerberg I."/>
            <person name="Brannstrom I.O."/>
            <person name="Guillou S."/>
            <person name="Cros-Aarteil S."/>
            <person name="Calhoun S."/>
            <person name="Haridas S."/>
            <person name="Kuo A."/>
            <person name="Mondo S."/>
            <person name="Pangilinan J."/>
            <person name="Riley R."/>
            <person name="LaButti K."/>
            <person name="Andreopoulos B."/>
            <person name="Lipzen A."/>
            <person name="Chen C."/>
            <person name="Yan M."/>
            <person name="Daum C."/>
            <person name="Ng V."/>
            <person name="Clum A."/>
            <person name="Steindorff A."/>
            <person name="Ohm R.A."/>
            <person name="Martin F."/>
            <person name="Silar P."/>
            <person name="Natvig D.O."/>
            <person name="Lalanne C."/>
            <person name="Gautier V."/>
            <person name="Ament-Velasquez S.L."/>
            <person name="Kruys A."/>
            <person name="Hutchinson M.I."/>
            <person name="Powell A.J."/>
            <person name="Barry K."/>
            <person name="Miller A.N."/>
            <person name="Grigoriev I.V."/>
            <person name="Debuchy R."/>
            <person name="Gladieux P."/>
            <person name="Hiltunen Thoren M."/>
            <person name="Johannesson H."/>
        </authorList>
    </citation>
    <scope>NUCLEOTIDE SEQUENCE</scope>
    <source>
        <strain evidence="2">CBS 731.68</strain>
    </source>
</reference>
<feature type="region of interest" description="Disordered" evidence="1">
    <location>
        <begin position="106"/>
        <end position="161"/>
    </location>
</feature>
<evidence type="ECO:0000313" key="2">
    <source>
        <dbReference type="EMBL" id="KAK4128831.1"/>
    </source>
</evidence>
<feature type="compositionally biased region" description="Basic and acidic residues" evidence="1">
    <location>
        <begin position="111"/>
        <end position="132"/>
    </location>
</feature>
<comment type="caution">
    <text evidence="2">The sequence shown here is derived from an EMBL/GenBank/DDBJ whole genome shotgun (WGS) entry which is preliminary data.</text>
</comment>
<evidence type="ECO:0000256" key="1">
    <source>
        <dbReference type="SAM" id="MobiDB-lite"/>
    </source>
</evidence>
<feature type="compositionally biased region" description="Polar residues" evidence="1">
    <location>
        <begin position="133"/>
        <end position="154"/>
    </location>
</feature>
<feature type="region of interest" description="Disordered" evidence="1">
    <location>
        <begin position="50"/>
        <end position="77"/>
    </location>
</feature>